<sequence length="116" mass="12704">MSTSMTSNTTNDIPTEMAAASTTDTTAGTTTDTTTNATLLLKTAFRYILIYILSMLGICMTFVTLQFIVQILLFLPWNLLSFFWPNSEEGMLMAINIFAGAILLIAVSVGLMPNDY</sequence>
<feature type="transmembrane region" description="Helical" evidence="2">
    <location>
        <begin position="48"/>
        <end position="73"/>
    </location>
</feature>
<dbReference type="RefSeq" id="XP_047761720.1">
    <property type="nucleotide sequence ID" value="XM_047904668.1"/>
</dbReference>
<evidence type="ECO:0000313" key="3">
    <source>
        <dbReference type="EMBL" id="UJO17354.1"/>
    </source>
</evidence>
<evidence type="ECO:0000313" key="4">
    <source>
        <dbReference type="Proteomes" id="UP000756132"/>
    </source>
</evidence>
<keyword evidence="2" id="KW-1133">Transmembrane helix</keyword>
<dbReference type="AlphaFoldDB" id="A0A9Q8P8L8"/>
<feature type="compositionally biased region" description="Low complexity" evidence="1">
    <location>
        <begin position="1"/>
        <end position="11"/>
    </location>
</feature>
<dbReference type="Proteomes" id="UP000756132">
    <property type="component" value="Chromosome 5"/>
</dbReference>
<accession>A0A9Q8P8L8</accession>
<dbReference type="KEGG" id="ffu:CLAFUR5_05520"/>
<keyword evidence="4" id="KW-1185">Reference proteome</keyword>
<reference evidence="3" key="1">
    <citation type="submission" date="2021-12" db="EMBL/GenBank/DDBJ databases">
        <authorList>
            <person name="Zaccaron A."/>
            <person name="Stergiopoulos I."/>
        </authorList>
    </citation>
    <scope>NUCLEOTIDE SEQUENCE</scope>
    <source>
        <strain evidence="3">Race5_Kim</strain>
    </source>
</reference>
<evidence type="ECO:0000256" key="2">
    <source>
        <dbReference type="SAM" id="Phobius"/>
    </source>
</evidence>
<gene>
    <name evidence="3" type="ORF">CLAFUR5_05520</name>
</gene>
<name>A0A9Q8P8L8_PASFU</name>
<proteinExistence type="predicted"/>
<keyword evidence="2" id="KW-0472">Membrane</keyword>
<feature type="region of interest" description="Disordered" evidence="1">
    <location>
        <begin position="1"/>
        <end position="30"/>
    </location>
</feature>
<feature type="transmembrane region" description="Helical" evidence="2">
    <location>
        <begin position="93"/>
        <end position="112"/>
    </location>
</feature>
<reference evidence="3" key="2">
    <citation type="journal article" date="2022" name="Microb. Genom.">
        <title>A chromosome-scale genome assembly of the tomato pathogen Cladosporium fulvum reveals a compartmentalized genome architecture and the presence of a dispensable chromosome.</title>
        <authorList>
            <person name="Zaccaron A.Z."/>
            <person name="Chen L.H."/>
            <person name="Samaras A."/>
            <person name="Stergiopoulos I."/>
        </authorList>
    </citation>
    <scope>NUCLEOTIDE SEQUENCE</scope>
    <source>
        <strain evidence="3">Race5_Kim</strain>
    </source>
</reference>
<keyword evidence="2" id="KW-0812">Transmembrane</keyword>
<dbReference type="EMBL" id="CP090167">
    <property type="protein sequence ID" value="UJO17354.1"/>
    <property type="molecule type" value="Genomic_DNA"/>
</dbReference>
<evidence type="ECO:0000256" key="1">
    <source>
        <dbReference type="SAM" id="MobiDB-lite"/>
    </source>
</evidence>
<organism evidence="3 4">
    <name type="scientific">Passalora fulva</name>
    <name type="common">Tomato leaf mold</name>
    <name type="synonym">Cladosporium fulvum</name>
    <dbReference type="NCBI Taxonomy" id="5499"/>
    <lineage>
        <taxon>Eukaryota</taxon>
        <taxon>Fungi</taxon>
        <taxon>Dikarya</taxon>
        <taxon>Ascomycota</taxon>
        <taxon>Pezizomycotina</taxon>
        <taxon>Dothideomycetes</taxon>
        <taxon>Dothideomycetidae</taxon>
        <taxon>Mycosphaerellales</taxon>
        <taxon>Mycosphaerellaceae</taxon>
        <taxon>Fulvia</taxon>
    </lineage>
</organism>
<protein>
    <submittedName>
        <fullName evidence="3">Uncharacterized protein</fullName>
    </submittedName>
</protein>
<feature type="compositionally biased region" description="Low complexity" evidence="1">
    <location>
        <begin position="18"/>
        <end position="30"/>
    </location>
</feature>
<dbReference type="GeneID" id="71985398"/>